<dbReference type="AlphaFoldDB" id="A0A8I1DEJ5"/>
<gene>
    <name evidence="1" type="ORF">I8U20_00585</name>
</gene>
<organism evidence="1 2">
    <name type="scientific">Thermoactinomyces intermedius</name>
    <dbReference type="NCBI Taxonomy" id="2024"/>
    <lineage>
        <taxon>Bacteria</taxon>
        <taxon>Bacillati</taxon>
        <taxon>Bacillota</taxon>
        <taxon>Bacilli</taxon>
        <taxon>Bacillales</taxon>
        <taxon>Thermoactinomycetaceae</taxon>
        <taxon>Thermoactinomyces</taxon>
    </lineage>
</organism>
<dbReference type="Proteomes" id="UP000633619">
    <property type="component" value="Unassembled WGS sequence"/>
</dbReference>
<evidence type="ECO:0000313" key="2">
    <source>
        <dbReference type="Proteomes" id="UP000633619"/>
    </source>
</evidence>
<reference evidence="1 2" key="1">
    <citation type="submission" date="2020-12" db="EMBL/GenBank/DDBJ databases">
        <title>WGS of Thermoactinomyces spp.</title>
        <authorList>
            <person name="Cheng K."/>
        </authorList>
    </citation>
    <scope>NUCLEOTIDE SEQUENCE [LARGE SCALE GENOMIC DNA]</scope>
    <source>
        <strain evidence="2">CICC 10671\DSM 43846</strain>
    </source>
</reference>
<comment type="caution">
    <text evidence="1">The sequence shown here is derived from an EMBL/GenBank/DDBJ whole genome shotgun (WGS) entry which is preliminary data.</text>
</comment>
<keyword evidence="2" id="KW-1185">Reference proteome</keyword>
<proteinExistence type="predicted"/>
<evidence type="ECO:0000313" key="1">
    <source>
        <dbReference type="EMBL" id="MBH8593821.1"/>
    </source>
</evidence>
<protein>
    <submittedName>
        <fullName evidence="1">Uncharacterized protein</fullName>
    </submittedName>
</protein>
<sequence length="122" mass="13691">MNSVIQVTGDVKYTIHLDPTIWIFDERRFPLEERLDGVSGLAVELAPFLANAEPSEKATKLICRRRQGEDVVISMEEAKKAYLCFAKDNKPIREGGPALLYLADGSNKDQPVDYLTHLEVAE</sequence>
<accession>A0A8I1DEJ5</accession>
<dbReference type="RefSeq" id="WP_181731108.1">
    <property type="nucleotide sequence ID" value="NZ_JACEIR010000001.1"/>
</dbReference>
<dbReference type="EMBL" id="JAECVW010000001">
    <property type="protein sequence ID" value="MBH8593821.1"/>
    <property type="molecule type" value="Genomic_DNA"/>
</dbReference>
<name>A0A8I1DEJ5_THEIN</name>